<accession>A0ABQ8Q644</accession>
<comment type="caution">
    <text evidence="2">The sequence shown here is derived from an EMBL/GenBank/DDBJ whole genome shotgun (WGS) entry which is preliminary data.</text>
</comment>
<evidence type="ECO:0000259" key="1">
    <source>
        <dbReference type="Pfam" id="PF24968"/>
    </source>
</evidence>
<reference evidence="2" key="1">
    <citation type="submission" date="2022-08" db="EMBL/GenBank/DDBJ databases">
        <authorList>
            <consortium name="DOE Joint Genome Institute"/>
            <person name="Min B."/>
            <person name="Riley R."/>
            <person name="Sierra-Patev S."/>
            <person name="Naranjo-Ortiz M."/>
            <person name="Looney B."/>
            <person name="Konkel Z."/>
            <person name="Slot J.C."/>
            <person name="Sakamoto Y."/>
            <person name="Steenwyk J.L."/>
            <person name="Rokas A."/>
            <person name="Carro J."/>
            <person name="Camarero S."/>
            <person name="Ferreira P."/>
            <person name="Molpeceres G."/>
            <person name="Ruiz-Duenas F.J."/>
            <person name="Serrano A."/>
            <person name="Henrissat B."/>
            <person name="Drula E."/>
            <person name="Hughes K.W."/>
            <person name="Mata J.L."/>
            <person name="Ishikawa N.K."/>
            <person name="Vargas-Isla R."/>
            <person name="Ushijima S."/>
            <person name="Smith C.A."/>
            <person name="Ahrendt S."/>
            <person name="Andreopoulos W."/>
            <person name="He G."/>
            <person name="Labutti K."/>
            <person name="Lipzen A."/>
            <person name="Ng V."/>
            <person name="Sandor L."/>
            <person name="Barry K."/>
            <person name="Martinez A.T."/>
            <person name="Xiao Y."/>
            <person name="Gibbons J.G."/>
            <person name="Terashima K."/>
            <person name="Hibbett D.S."/>
            <person name="Grigoriev I.V."/>
        </authorList>
    </citation>
    <scope>NUCLEOTIDE SEQUENCE</scope>
    <source>
        <strain evidence="2">TFB10827</strain>
    </source>
</reference>
<protein>
    <recommendedName>
        <fullName evidence="1">DUF7770 domain-containing protein</fullName>
    </recommendedName>
</protein>
<sequence length="84" mass="9554">MRDASFRTSGNQFSISGNDSYTAFVLNSFDEQGRGCRHWCAVIFEKLDRSGIQSDVSARSREDEQYRKFGDKIPMPPICGTFYA</sequence>
<evidence type="ECO:0000313" key="2">
    <source>
        <dbReference type="EMBL" id="KAJ3993940.1"/>
    </source>
</evidence>
<dbReference type="InterPro" id="IPR056672">
    <property type="entry name" value="DUF7770"/>
</dbReference>
<feature type="domain" description="DUF7770" evidence="1">
    <location>
        <begin position="28"/>
        <end position="83"/>
    </location>
</feature>
<dbReference type="EMBL" id="MU790733">
    <property type="protein sequence ID" value="KAJ3993940.1"/>
    <property type="molecule type" value="Genomic_DNA"/>
</dbReference>
<organism evidence="2 3">
    <name type="scientific">Lentinula boryana</name>
    <dbReference type="NCBI Taxonomy" id="40481"/>
    <lineage>
        <taxon>Eukaryota</taxon>
        <taxon>Fungi</taxon>
        <taxon>Dikarya</taxon>
        <taxon>Basidiomycota</taxon>
        <taxon>Agaricomycotina</taxon>
        <taxon>Agaricomycetes</taxon>
        <taxon>Agaricomycetidae</taxon>
        <taxon>Agaricales</taxon>
        <taxon>Marasmiineae</taxon>
        <taxon>Omphalotaceae</taxon>
        <taxon>Lentinula</taxon>
    </lineage>
</organism>
<keyword evidence="3" id="KW-1185">Reference proteome</keyword>
<dbReference type="Proteomes" id="UP001163828">
    <property type="component" value="Unassembled WGS sequence"/>
</dbReference>
<name>A0ABQ8Q644_9AGAR</name>
<dbReference type="Pfam" id="PF24968">
    <property type="entry name" value="DUF7770"/>
    <property type="match status" value="1"/>
</dbReference>
<evidence type="ECO:0000313" key="3">
    <source>
        <dbReference type="Proteomes" id="UP001163828"/>
    </source>
</evidence>
<proteinExistence type="predicted"/>
<gene>
    <name evidence="2" type="ORF">F5050DRAFT_1778135</name>
</gene>